<evidence type="ECO:0000313" key="1">
    <source>
        <dbReference type="EMBL" id="KFO85850.1"/>
    </source>
</evidence>
<sequence length="51" mass="5911">NHLKLCQGRSSLDIRKSFFTEGVVKHQNRLPREVVESLSLEMCRSRVDVVL</sequence>
<dbReference type="Proteomes" id="UP000054064">
    <property type="component" value="Unassembled WGS sequence"/>
</dbReference>
<protein>
    <submittedName>
        <fullName evidence="1">Uncharacterized protein</fullName>
    </submittedName>
</protein>
<reference evidence="1 2" key="1">
    <citation type="submission" date="2014-04" db="EMBL/GenBank/DDBJ databases">
        <title>Genome evolution of avian class.</title>
        <authorList>
            <person name="Zhang G."/>
            <person name="Li C."/>
        </authorList>
    </citation>
    <scope>NUCLEOTIDE SEQUENCE [LARGE SCALE GENOMIC DNA]</scope>
    <source>
        <strain evidence="1">BGI_N320</strain>
    </source>
</reference>
<feature type="non-terminal residue" evidence="1">
    <location>
        <position position="1"/>
    </location>
</feature>
<accession>A0A091GTV7</accession>
<evidence type="ECO:0000313" key="2">
    <source>
        <dbReference type="Proteomes" id="UP000054064"/>
    </source>
</evidence>
<organism evidence="1 2">
    <name type="scientific">Buceros rhinoceros silvestris</name>
    <dbReference type="NCBI Taxonomy" id="175836"/>
    <lineage>
        <taxon>Eukaryota</taxon>
        <taxon>Metazoa</taxon>
        <taxon>Chordata</taxon>
        <taxon>Craniata</taxon>
        <taxon>Vertebrata</taxon>
        <taxon>Euteleostomi</taxon>
        <taxon>Archelosauria</taxon>
        <taxon>Archosauria</taxon>
        <taxon>Dinosauria</taxon>
        <taxon>Saurischia</taxon>
        <taxon>Theropoda</taxon>
        <taxon>Coelurosauria</taxon>
        <taxon>Aves</taxon>
        <taxon>Neognathae</taxon>
        <taxon>Neoaves</taxon>
        <taxon>Telluraves</taxon>
        <taxon>Coraciimorphae</taxon>
        <taxon>Bucerotiformes</taxon>
        <taxon>Bucerotidae</taxon>
        <taxon>Buceros</taxon>
    </lineage>
</organism>
<feature type="non-terminal residue" evidence="1">
    <location>
        <position position="51"/>
    </location>
</feature>
<proteinExistence type="predicted"/>
<name>A0A091GTV7_BUCRH</name>
<keyword evidence="2" id="KW-1185">Reference proteome</keyword>
<gene>
    <name evidence="1" type="ORF">N320_02763</name>
</gene>
<dbReference type="AlphaFoldDB" id="A0A091GTV7"/>
<dbReference type="EMBL" id="KL509103">
    <property type="protein sequence ID" value="KFO85850.1"/>
    <property type="molecule type" value="Genomic_DNA"/>
</dbReference>